<feature type="domain" description="OmpR/PhoB-type" evidence="7">
    <location>
        <begin position="74"/>
        <end position="172"/>
    </location>
</feature>
<keyword evidence="1" id="KW-0597">Phosphoprotein</keyword>
<evidence type="ECO:0000256" key="1">
    <source>
        <dbReference type="ARBA" id="ARBA00022553"/>
    </source>
</evidence>
<dbReference type="PROSITE" id="PS51755">
    <property type="entry name" value="OMPR_PHOB"/>
    <property type="match status" value="1"/>
</dbReference>
<accession>A0ABV6S7W2</accession>
<sequence>MIDACGMETGQWLPVLETLRPDVRRTVLVSGVSDPSERTALLHVGFGDVLAATTDIDELEARANRLAQFAQCLPRRRRIGRLTLDLLAREAFGDGEPLNLNPREFALIWRLADSLGETVSKESLIYDVWRMGFVPETNSVAVHMSRLRRKLAFVGLSGIIETSPNGGYRLNAPGTETGFHEARTSARSAAFAGL</sequence>
<comment type="caution">
    <text evidence="8">The sequence shown here is derived from an EMBL/GenBank/DDBJ whole genome shotgun (WGS) entry which is preliminary data.</text>
</comment>
<reference evidence="8 9" key="1">
    <citation type="submission" date="2024-09" db="EMBL/GenBank/DDBJ databases">
        <authorList>
            <person name="Sun Q."/>
            <person name="Mori K."/>
        </authorList>
    </citation>
    <scope>NUCLEOTIDE SEQUENCE [LARGE SCALE GENOMIC DNA]</scope>
    <source>
        <strain evidence="8 9">CICC 11035S</strain>
    </source>
</reference>
<dbReference type="Gene3D" id="1.10.10.10">
    <property type="entry name" value="Winged helix-like DNA-binding domain superfamily/Winged helix DNA-binding domain"/>
    <property type="match status" value="1"/>
</dbReference>
<feature type="DNA-binding region" description="OmpR/PhoB-type" evidence="6">
    <location>
        <begin position="74"/>
        <end position="172"/>
    </location>
</feature>
<evidence type="ECO:0000256" key="4">
    <source>
        <dbReference type="ARBA" id="ARBA00023125"/>
    </source>
</evidence>
<dbReference type="RefSeq" id="WP_267222947.1">
    <property type="nucleotide sequence ID" value="NZ_JAPCWC010000019.1"/>
</dbReference>
<keyword evidence="4 6" id="KW-0238">DNA-binding</keyword>
<name>A0ABV6S7W2_9SPHN</name>
<evidence type="ECO:0000256" key="6">
    <source>
        <dbReference type="PROSITE-ProRule" id="PRU01091"/>
    </source>
</evidence>
<dbReference type="PANTHER" id="PTHR48111:SF1">
    <property type="entry name" value="TWO-COMPONENT RESPONSE REGULATOR ORR33"/>
    <property type="match status" value="1"/>
</dbReference>
<dbReference type="EMBL" id="JBHLTM010000047">
    <property type="protein sequence ID" value="MFC0685335.1"/>
    <property type="molecule type" value="Genomic_DNA"/>
</dbReference>
<dbReference type="PANTHER" id="PTHR48111">
    <property type="entry name" value="REGULATOR OF RPOS"/>
    <property type="match status" value="1"/>
</dbReference>
<evidence type="ECO:0000313" key="8">
    <source>
        <dbReference type="EMBL" id="MFC0685335.1"/>
    </source>
</evidence>
<gene>
    <name evidence="8" type="ORF">ACFFF8_12075</name>
</gene>
<evidence type="ECO:0000256" key="2">
    <source>
        <dbReference type="ARBA" id="ARBA00023012"/>
    </source>
</evidence>
<proteinExistence type="predicted"/>
<dbReference type="InterPro" id="IPR036388">
    <property type="entry name" value="WH-like_DNA-bd_sf"/>
</dbReference>
<keyword evidence="9" id="KW-1185">Reference proteome</keyword>
<organism evidence="8 9">
    <name type="scientific">Novosphingobium clariflavum</name>
    <dbReference type="NCBI Taxonomy" id="2029884"/>
    <lineage>
        <taxon>Bacteria</taxon>
        <taxon>Pseudomonadati</taxon>
        <taxon>Pseudomonadota</taxon>
        <taxon>Alphaproteobacteria</taxon>
        <taxon>Sphingomonadales</taxon>
        <taxon>Sphingomonadaceae</taxon>
        <taxon>Novosphingobium</taxon>
    </lineage>
</organism>
<dbReference type="InterPro" id="IPR016032">
    <property type="entry name" value="Sig_transdc_resp-reg_C-effctor"/>
</dbReference>
<dbReference type="SMART" id="SM00862">
    <property type="entry name" value="Trans_reg_C"/>
    <property type="match status" value="1"/>
</dbReference>
<keyword evidence="3" id="KW-0805">Transcription regulation</keyword>
<keyword evidence="5" id="KW-0804">Transcription</keyword>
<keyword evidence="2" id="KW-0902">Two-component regulatory system</keyword>
<dbReference type="SUPFAM" id="SSF46894">
    <property type="entry name" value="C-terminal effector domain of the bipartite response regulators"/>
    <property type="match status" value="1"/>
</dbReference>
<evidence type="ECO:0000259" key="7">
    <source>
        <dbReference type="PROSITE" id="PS51755"/>
    </source>
</evidence>
<dbReference type="CDD" id="cd00383">
    <property type="entry name" value="trans_reg_C"/>
    <property type="match status" value="1"/>
</dbReference>
<evidence type="ECO:0000313" key="9">
    <source>
        <dbReference type="Proteomes" id="UP001589858"/>
    </source>
</evidence>
<dbReference type="InterPro" id="IPR001867">
    <property type="entry name" value="OmpR/PhoB-type_DNA-bd"/>
</dbReference>
<protein>
    <submittedName>
        <fullName evidence="8">Winged helix-turn-helix domain-containing protein</fullName>
    </submittedName>
</protein>
<dbReference type="Pfam" id="PF00486">
    <property type="entry name" value="Trans_reg_C"/>
    <property type="match status" value="1"/>
</dbReference>
<evidence type="ECO:0000256" key="3">
    <source>
        <dbReference type="ARBA" id="ARBA00023015"/>
    </source>
</evidence>
<evidence type="ECO:0000256" key="5">
    <source>
        <dbReference type="ARBA" id="ARBA00023163"/>
    </source>
</evidence>
<dbReference type="InterPro" id="IPR039420">
    <property type="entry name" value="WalR-like"/>
</dbReference>
<dbReference type="Proteomes" id="UP001589858">
    <property type="component" value="Unassembled WGS sequence"/>
</dbReference>